<evidence type="ECO:0000313" key="5">
    <source>
        <dbReference type="EMBL" id="EPC49142.1"/>
    </source>
</evidence>
<dbReference type="GO" id="GO:0003700">
    <property type="term" value="F:DNA-binding transcription factor activity"/>
    <property type="evidence" value="ECO:0007669"/>
    <property type="project" value="InterPro"/>
</dbReference>
<keyword evidence="2" id="KW-0238">DNA-binding</keyword>
<dbReference type="InterPro" id="IPR001034">
    <property type="entry name" value="DeoR_HTH"/>
</dbReference>
<dbReference type="SUPFAM" id="SSF46785">
    <property type="entry name" value="Winged helix' DNA-binding domain"/>
    <property type="match status" value="1"/>
</dbReference>
<dbReference type="SMART" id="SM01134">
    <property type="entry name" value="DeoRC"/>
    <property type="match status" value="1"/>
</dbReference>
<protein>
    <submittedName>
        <fullName evidence="5">HTH-type transcriptional repressor glcR</fullName>
    </submittedName>
</protein>
<dbReference type="AlphaFoldDB" id="A0A829G8Q0"/>
<dbReference type="GO" id="GO:0003677">
    <property type="term" value="F:DNA binding"/>
    <property type="evidence" value="ECO:0007669"/>
    <property type="project" value="UniProtKB-KW"/>
</dbReference>
<dbReference type="Gene3D" id="1.10.10.10">
    <property type="entry name" value="Winged helix-like DNA-binding domain superfamily/Winged helix DNA-binding domain"/>
    <property type="match status" value="1"/>
</dbReference>
<name>A0A829G8Q0_LACPA</name>
<keyword evidence="3" id="KW-0804">Transcription</keyword>
<evidence type="ECO:0000313" key="6">
    <source>
        <dbReference type="Proteomes" id="UP000014316"/>
    </source>
</evidence>
<dbReference type="PROSITE" id="PS51000">
    <property type="entry name" value="HTH_DEOR_2"/>
    <property type="match status" value="1"/>
</dbReference>
<gene>
    <name evidence="5" type="ORF">Lpp123_15351</name>
</gene>
<dbReference type="PANTHER" id="PTHR30363">
    <property type="entry name" value="HTH-TYPE TRANSCRIPTIONAL REGULATOR SRLR-RELATED"/>
    <property type="match status" value="1"/>
</dbReference>
<dbReference type="InterPro" id="IPR036390">
    <property type="entry name" value="WH_DNA-bd_sf"/>
</dbReference>
<proteinExistence type="predicted"/>
<keyword evidence="1" id="KW-0805">Transcription regulation</keyword>
<dbReference type="EMBL" id="ANJW01000894">
    <property type="protein sequence ID" value="EPC49142.1"/>
    <property type="molecule type" value="Genomic_DNA"/>
</dbReference>
<dbReference type="Pfam" id="PF00455">
    <property type="entry name" value="DeoRC"/>
    <property type="match status" value="1"/>
</dbReference>
<comment type="caution">
    <text evidence="5">The sequence shown here is derived from an EMBL/GenBank/DDBJ whole genome shotgun (WGS) entry which is preliminary data.</text>
</comment>
<evidence type="ECO:0000256" key="1">
    <source>
        <dbReference type="ARBA" id="ARBA00023015"/>
    </source>
</evidence>
<sequence>MAMYREKRFEEIKKLLAARSELSIEDIMKAVGVSRDTARRDIVALDAQGVARRTRGGLVSLSFGHTIPSYSARLKRFSTQKTKMAKSALTLIKPGGVYFIDDSTTLLKLSQSIRQPVTVYTHSLDNAIALSVEERVNLHLFGGKLDHHARFFFEPTMLETLRRIAFDAAFIGATAIAEDGVYFSYMEDAQVKQAAALSARRVVVVSETEKFQIEAPYRGLELGQITTLITDKNYRERTSNGLPHRHSFCLATNNCLTKKGLIPIQQLINDPGIRTSEEVRSW</sequence>
<feature type="domain" description="HTH deoR-type" evidence="4">
    <location>
        <begin position="5"/>
        <end position="60"/>
    </location>
</feature>
<evidence type="ECO:0000259" key="4">
    <source>
        <dbReference type="PROSITE" id="PS51000"/>
    </source>
</evidence>
<reference evidence="5 6" key="1">
    <citation type="journal article" date="2013" name="PLoS ONE">
        <title>Lactobacillus paracasei comparative genomics: towards species pan-genome definition and exploitation of diversity.</title>
        <authorList>
            <person name="Smokvina T."/>
            <person name="Wels M."/>
            <person name="Polka J."/>
            <person name="Chervaux C."/>
            <person name="Brisse S."/>
            <person name="Boekhorst J."/>
            <person name="van Hylckama Vlieg J.E."/>
            <person name="Siezen R.J."/>
        </authorList>
    </citation>
    <scope>NUCLEOTIDE SEQUENCE [LARGE SCALE GENOMIC DNA]</scope>
    <source>
        <strain evidence="5 6">Lpp123</strain>
    </source>
</reference>
<dbReference type="SUPFAM" id="SSF100950">
    <property type="entry name" value="NagB/RpiA/CoA transferase-like"/>
    <property type="match status" value="1"/>
</dbReference>
<dbReference type="PANTHER" id="PTHR30363:SF51">
    <property type="entry name" value="HTH-TYPE TRANSCRIPTIONAL REPRESSOR GLCR"/>
    <property type="match status" value="1"/>
</dbReference>
<organism evidence="5 6">
    <name type="scientific">Lacticaseibacillus paracasei subsp. paracasei Lpp123</name>
    <dbReference type="NCBI Taxonomy" id="1256201"/>
    <lineage>
        <taxon>Bacteria</taxon>
        <taxon>Bacillati</taxon>
        <taxon>Bacillota</taxon>
        <taxon>Bacilli</taxon>
        <taxon>Lactobacillales</taxon>
        <taxon>Lactobacillaceae</taxon>
        <taxon>Lacticaseibacillus</taxon>
    </lineage>
</organism>
<dbReference type="InterPro" id="IPR014036">
    <property type="entry name" value="DeoR-like_C"/>
</dbReference>
<dbReference type="InterPro" id="IPR037171">
    <property type="entry name" value="NagB/RpiA_transferase-like"/>
</dbReference>
<dbReference type="PROSITE" id="PS00894">
    <property type="entry name" value="HTH_DEOR_1"/>
    <property type="match status" value="1"/>
</dbReference>
<evidence type="ECO:0000256" key="3">
    <source>
        <dbReference type="ARBA" id="ARBA00023163"/>
    </source>
</evidence>
<dbReference type="Pfam" id="PF08220">
    <property type="entry name" value="HTH_DeoR"/>
    <property type="match status" value="1"/>
</dbReference>
<dbReference type="InterPro" id="IPR036388">
    <property type="entry name" value="WH-like_DNA-bd_sf"/>
</dbReference>
<dbReference type="InterPro" id="IPR018356">
    <property type="entry name" value="Tscrpt_reg_HTH_DeoR_CS"/>
</dbReference>
<evidence type="ECO:0000256" key="2">
    <source>
        <dbReference type="ARBA" id="ARBA00023125"/>
    </source>
</evidence>
<dbReference type="InterPro" id="IPR050313">
    <property type="entry name" value="Carb_Metab_HTH_regulators"/>
</dbReference>
<dbReference type="SMART" id="SM00420">
    <property type="entry name" value="HTH_DEOR"/>
    <property type="match status" value="1"/>
</dbReference>
<accession>A0A829G8Q0</accession>
<dbReference type="Proteomes" id="UP000014316">
    <property type="component" value="Unassembled WGS sequence"/>
</dbReference>